<dbReference type="KEGG" id="vg:80142728"/>
<evidence type="ECO:0000313" key="2">
    <source>
        <dbReference type="Proteomes" id="UP000298310"/>
    </source>
</evidence>
<reference evidence="1 2" key="1">
    <citation type="journal article" date="2010" name="J. Bacteriol.">
        <title>Characterization of the replication, transfer, and plasmid/lytic phage cycle of the Streptomyces plasmid-phage pZL12.</title>
        <authorList>
            <person name="Zhong L."/>
            <person name="Cheng Q."/>
            <person name="Tian X."/>
            <person name="Zhao L."/>
            <person name="Qin Z."/>
        </authorList>
    </citation>
    <scope>NUCLEOTIDE SEQUENCE [LARGE SCALE GENOMIC DNA]</scope>
</reference>
<evidence type="ECO:0000313" key="1">
    <source>
        <dbReference type="EMBL" id="ACX71189.1"/>
    </source>
</evidence>
<accession>D0UWL7</accession>
<protein>
    <submittedName>
        <fullName evidence="1">Uncharacterized protein</fullName>
    </submittedName>
</protein>
<keyword evidence="2" id="KW-1185">Reference proteome</keyword>
<dbReference type="Proteomes" id="UP000298310">
    <property type="component" value="Segment"/>
</dbReference>
<dbReference type="EMBL" id="GQ919031">
    <property type="protein sequence ID" value="ACX71189.1"/>
    <property type="molecule type" value="Genomic_DNA"/>
</dbReference>
<organism evidence="1 2">
    <name type="scientific">Streptomyces phage ZL12</name>
    <dbReference type="NCBI Taxonomy" id="2570911"/>
    <lineage>
        <taxon>Viruses</taxon>
        <taxon>Duplodnaviria</taxon>
        <taxon>Heunggongvirae</taxon>
        <taxon>Uroviricota</taxon>
        <taxon>Caudoviricetes</taxon>
        <taxon>Fuzanglongvirus</taxon>
        <taxon>Fuzanglongvirus ZL12</taxon>
    </lineage>
</organism>
<gene>
    <name evidence="1" type="ORF">pZL12.112c</name>
</gene>
<name>D0UWL7_9CAUD</name>
<proteinExistence type="predicted"/>
<sequence>MNTDADTSPETLSIDLAQLHLRTTASPLPKQPAAMGWQMTAGSLSALASRLLDVVQRTAPDEAARIAEWFSGPFGDGPDLEEHHDWVTDNISGSWDLTEQWVQEARQLAIKAQQATEAAPKEG</sequence>